<comment type="caution">
    <text evidence="2">The sequence shown here is derived from an EMBL/GenBank/DDBJ whole genome shotgun (WGS) entry which is preliminary data.</text>
</comment>
<keyword evidence="3" id="KW-1185">Reference proteome</keyword>
<name>A0A4Y8WQA5_9PORP</name>
<sequence length="254" mass="28830">MSKTIKRILVSQPKPANSKSPYFQLAEETGVEIDFKQLFSIVPVSAREFRDQKVDILGHTGVVLNSRTIADHFFQLVKELRVELPEDYKYFCSSEVIATYLQKHITVRKRKVFFPEKSGNIPDLAALIHKYNKERYFIPTIEGVSEQHLSDLDEQSINFTSAVMSRIVYTPVTKEEIDSYDLLIFFSPNGVQSLFASIPDYTQGDQLVGCLGEGTLRSLEEANIKVVMAVPNKDFTSINAALDHLVKSRLKKHV</sequence>
<dbReference type="Gene3D" id="3.40.50.10090">
    <property type="match status" value="1"/>
</dbReference>
<dbReference type="InterPro" id="IPR003754">
    <property type="entry name" value="4pyrrol_synth_uPrphyn_synth"/>
</dbReference>
<accession>A0A4Y8WQA5</accession>
<dbReference type="GO" id="GO:0004852">
    <property type="term" value="F:uroporphyrinogen-III synthase activity"/>
    <property type="evidence" value="ECO:0007669"/>
    <property type="project" value="InterPro"/>
</dbReference>
<dbReference type="SUPFAM" id="SSF69618">
    <property type="entry name" value="HemD-like"/>
    <property type="match status" value="1"/>
</dbReference>
<dbReference type="Pfam" id="PF02602">
    <property type="entry name" value="HEM4"/>
    <property type="match status" value="1"/>
</dbReference>
<dbReference type="OrthoDB" id="1149788at2"/>
<dbReference type="STRING" id="1122973.GCA_000379925_00146"/>
<dbReference type="RefSeq" id="WP_018357429.1">
    <property type="nucleotide sequence ID" value="NZ_CP197400.1"/>
</dbReference>
<reference evidence="2 3" key="1">
    <citation type="submission" date="2019-03" db="EMBL/GenBank/DDBJ databases">
        <title>Porphyromonas levii Isolated from the Uterus of Dairy Cows.</title>
        <authorList>
            <person name="Francis A.M."/>
        </authorList>
    </citation>
    <scope>NUCLEOTIDE SEQUENCE [LARGE SCALE GENOMIC DNA]</scope>
    <source>
        <strain evidence="2 3">AF5678</strain>
    </source>
</reference>
<dbReference type="InterPro" id="IPR036108">
    <property type="entry name" value="4pyrrol_syn_uPrphyn_synt_sf"/>
</dbReference>
<dbReference type="Proteomes" id="UP000297225">
    <property type="component" value="Unassembled WGS sequence"/>
</dbReference>
<evidence type="ECO:0000313" key="3">
    <source>
        <dbReference type="Proteomes" id="UP000297225"/>
    </source>
</evidence>
<dbReference type="GO" id="GO:0033014">
    <property type="term" value="P:tetrapyrrole biosynthetic process"/>
    <property type="evidence" value="ECO:0007669"/>
    <property type="project" value="InterPro"/>
</dbReference>
<evidence type="ECO:0000313" key="2">
    <source>
        <dbReference type="EMBL" id="TFH94670.1"/>
    </source>
</evidence>
<protein>
    <submittedName>
        <fullName evidence="2">Uroporphyrinogen-III synthase</fullName>
    </submittedName>
</protein>
<evidence type="ECO:0000259" key="1">
    <source>
        <dbReference type="Pfam" id="PF02602"/>
    </source>
</evidence>
<organism evidence="2 3">
    <name type="scientific">Porphyromonas levii</name>
    <dbReference type="NCBI Taxonomy" id="28114"/>
    <lineage>
        <taxon>Bacteria</taxon>
        <taxon>Pseudomonadati</taxon>
        <taxon>Bacteroidota</taxon>
        <taxon>Bacteroidia</taxon>
        <taxon>Bacteroidales</taxon>
        <taxon>Porphyromonadaceae</taxon>
        <taxon>Porphyromonas</taxon>
    </lineage>
</organism>
<gene>
    <name evidence="2" type="ORF">E4P47_06540</name>
</gene>
<feature type="domain" description="Tetrapyrrole biosynthesis uroporphyrinogen III synthase" evidence="1">
    <location>
        <begin position="24"/>
        <end position="229"/>
    </location>
</feature>
<dbReference type="EMBL" id="SPNC01000097">
    <property type="protein sequence ID" value="TFH94670.1"/>
    <property type="molecule type" value="Genomic_DNA"/>
</dbReference>
<dbReference type="AlphaFoldDB" id="A0A4Y8WQA5"/>
<proteinExistence type="predicted"/>